<reference evidence="5" key="2">
    <citation type="journal article" date="2021" name="Int. J. Syst. Evol. Microbiol.">
        <title>Bradyrhizobium septentrionale sp. nov. (sv. septentrionale) and Bradyrhizobium quebecense sp. nov. (sv. septentrionale) associated with legumes native to Canada possess rearranged symbiosis genes and numerous insertion sequences.</title>
        <authorList>
            <person name="Bromfield E.S.P."/>
            <person name="Cloutier S."/>
        </authorList>
    </citation>
    <scope>NUCLEOTIDE SEQUENCE</scope>
    <source>
        <strain evidence="5">5S5</strain>
    </source>
</reference>
<evidence type="ECO:0000259" key="3">
    <source>
        <dbReference type="Pfam" id="PF01738"/>
    </source>
</evidence>
<evidence type="ECO:0000256" key="2">
    <source>
        <dbReference type="SAM" id="SignalP"/>
    </source>
</evidence>
<evidence type="ECO:0000256" key="1">
    <source>
        <dbReference type="ARBA" id="ARBA00022801"/>
    </source>
</evidence>
<gene>
    <name evidence="4" type="ORF">HAP48_006685</name>
    <name evidence="5" type="ORF">WDK88_08820</name>
</gene>
<feature type="signal peptide" evidence="2">
    <location>
        <begin position="1"/>
        <end position="22"/>
    </location>
</feature>
<dbReference type="Gene3D" id="3.40.50.1820">
    <property type="entry name" value="alpha/beta hydrolase"/>
    <property type="match status" value="1"/>
</dbReference>
<dbReference type="SUPFAM" id="SSF53474">
    <property type="entry name" value="alpha/beta-Hydrolases"/>
    <property type="match status" value="1"/>
</dbReference>
<dbReference type="GO" id="GO:0052689">
    <property type="term" value="F:carboxylic ester hydrolase activity"/>
    <property type="evidence" value="ECO:0007669"/>
    <property type="project" value="UniProtKB-ARBA"/>
</dbReference>
<dbReference type="EC" id="3.1.-.-" evidence="5"/>
<protein>
    <submittedName>
        <fullName evidence="4">Dienelactone hydrolase family protein</fullName>
        <ecNumber evidence="5">3.1.-.-</ecNumber>
    </submittedName>
</protein>
<organism evidence="4">
    <name type="scientific">Bradyrhizobium septentrionale</name>
    <dbReference type="NCBI Taxonomy" id="1404411"/>
    <lineage>
        <taxon>Bacteria</taxon>
        <taxon>Pseudomonadati</taxon>
        <taxon>Pseudomonadota</taxon>
        <taxon>Alphaproteobacteria</taxon>
        <taxon>Hyphomicrobiales</taxon>
        <taxon>Nitrobacteraceae</taxon>
        <taxon>Bradyrhizobium</taxon>
    </lineage>
</organism>
<dbReference type="InterPro" id="IPR002925">
    <property type="entry name" value="Dienelactn_hydro"/>
</dbReference>
<proteinExistence type="predicted"/>
<dbReference type="Pfam" id="PF01738">
    <property type="entry name" value="DLH"/>
    <property type="match status" value="1"/>
</dbReference>
<evidence type="ECO:0000313" key="4">
    <source>
        <dbReference type="EMBL" id="NVI42793.1"/>
    </source>
</evidence>
<reference evidence="4" key="1">
    <citation type="submission" date="2020-06" db="EMBL/GenBank/DDBJ databases">
        <title>Whole Genome Sequence of Bradyrhizobium sp. Strain 1S1.</title>
        <authorList>
            <person name="Bromfield E.S.P."/>
            <person name="Cloutier S."/>
        </authorList>
    </citation>
    <scope>NUCLEOTIDE SEQUENCE [LARGE SCALE GENOMIC DNA]</scope>
    <source>
        <strain evidence="4">1S1</strain>
    </source>
</reference>
<evidence type="ECO:0000313" key="6">
    <source>
        <dbReference type="Proteomes" id="UP001432046"/>
    </source>
</evidence>
<name>A0A973ZZI6_9BRAD</name>
<keyword evidence="6" id="KW-1185">Reference proteome</keyword>
<dbReference type="PANTHER" id="PTHR22946:SF9">
    <property type="entry name" value="POLYKETIDE TRANSFERASE AF380"/>
    <property type="match status" value="1"/>
</dbReference>
<sequence length="305" mass="33001">MSRPWSIIALVWFMLATAMAGAAAIAVPAAAAEAIVNFPSLDGATDLIGHLTRPEGDAPRPAVVLMHGCSGLNDKKGRIFGLYRAWARALAVQGYVTLIVDSATPRGLGQTCSRGPDARRMWRDRPKDAYGALGYLQGQPFVKADRIALMGWSQGGGVTLLSINDKSIGRPAALAENFKIRDFAVAVSFYPGVCADIYQSRPFTNVEPNSWTTKVPLLVLIGEADVWTPFKPCDAFITAAKARGNPVELKSYPGAVHAFDAPNLPRTELPQYQMHDGSIPVIGTDPDARKDAFPRVLDYLKQHLE</sequence>
<feature type="domain" description="Dienelactone hydrolase" evidence="3">
    <location>
        <begin position="50"/>
        <end position="303"/>
    </location>
</feature>
<feature type="chain" id="PRO_5037929690" evidence="2">
    <location>
        <begin position="23"/>
        <end position="305"/>
    </location>
</feature>
<evidence type="ECO:0000313" key="5">
    <source>
        <dbReference type="EMBL" id="WXC81699.1"/>
    </source>
</evidence>
<dbReference type="EMBL" id="JAAOLE020000001">
    <property type="protein sequence ID" value="NVI42793.1"/>
    <property type="molecule type" value="Genomic_DNA"/>
</dbReference>
<reference evidence="5" key="3">
    <citation type="submission" date="2024-03" db="EMBL/GenBank/DDBJ databases">
        <authorList>
            <person name="Bromfield E.S.P."/>
            <person name="Cloutier S."/>
        </authorList>
    </citation>
    <scope>NUCLEOTIDE SEQUENCE</scope>
    <source>
        <strain evidence="5">5S5</strain>
    </source>
</reference>
<keyword evidence="1 4" id="KW-0378">Hydrolase</keyword>
<accession>A0A973ZZI6</accession>
<dbReference type="InterPro" id="IPR029058">
    <property type="entry name" value="AB_hydrolase_fold"/>
</dbReference>
<dbReference type="AlphaFoldDB" id="A0A973ZZI6"/>
<dbReference type="RefSeq" id="WP_166209597.1">
    <property type="nucleotide sequence ID" value="NZ_CP088285.1"/>
</dbReference>
<dbReference type="PANTHER" id="PTHR22946">
    <property type="entry name" value="DIENELACTONE HYDROLASE DOMAIN-CONTAINING PROTEIN-RELATED"/>
    <property type="match status" value="1"/>
</dbReference>
<dbReference type="EMBL" id="CP147711">
    <property type="protein sequence ID" value="WXC81699.1"/>
    <property type="molecule type" value="Genomic_DNA"/>
</dbReference>
<keyword evidence="2" id="KW-0732">Signal</keyword>
<dbReference type="InterPro" id="IPR050261">
    <property type="entry name" value="FrsA_esterase"/>
</dbReference>
<dbReference type="Proteomes" id="UP001432046">
    <property type="component" value="Chromosome"/>
</dbReference>